<sequence length="69" mass="8184">MSKVKIIDIIWEYTVKEKYLDQFLRIYSPGGEWVKLFREYPGFIKTELKQDISDHCCLTVNSIIKAVEI</sequence>
<dbReference type="Proteomes" id="UP000184603">
    <property type="component" value="Unassembled WGS sequence"/>
</dbReference>
<keyword evidence="2" id="KW-1185">Reference proteome</keyword>
<reference evidence="1 2" key="1">
    <citation type="submission" date="2016-12" db="EMBL/GenBank/DDBJ databases">
        <authorList>
            <person name="Song W.-J."/>
            <person name="Kurnit D.M."/>
        </authorList>
    </citation>
    <scope>NUCLEOTIDE SEQUENCE [LARGE SCALE GENOMIC DNA]</scope>
    <source>
        <strain evidence="1 2">DSM 18488</strain>
    </source>
</reference>
<proteinExistence type="predicted"/>
<dbReference type="RefSeq" id="WP_073617246.1">
    <property type="nucleotide sequence ID" value="NZ_FRFE01000071.1"/>
</dbReference>
<dbReference type="AlphaFoldDB" id="A0A1M7YMB3"/>
<evidence type="ECO:0000313" key="1">
    <source>
        <dbReference type="EMBL" id="SHO53738.1"/>
    </source>
</evidence>
<gene>
    <name evidence="1" type="ORF">SAMN02745220_05277</name>
</gene>
<evidence type="ECO:0000313" key="2">
    <source>
        <dbReference type="Proteomes" id="UP000184603"/>
    </source>
</evidence>
<protein>
    <submittedName>
        <fullName evidence="1">Uncharacterized protein</fullName>
    </submittedName>
</protein>
<dbReference type="EMBL" id="FRFE01000071">
    <property type="protein sequence ID" value="SHO53738.1"/>
    <property type="molecule type" value="Genomic_DNA"/>
</dbReference>
<name>A0A1M7YMB3_9BACT</name>
<accession>A0A1M7YMB3</accession>
<organism evidence="1 2">
    <name type="scientific">Desulfopila aestuarii DSM 18488</name>
    <dbReference type="NCBI Taxonomy" id="1121416"/>
    <lineage>
        <taxon>Bacteria</taxon>
        <taxon>Pseudomonadati</taxon>
        <taxon>Thermodesulfobacteriota</taxon>
        <taxon>Desulfobulbia</taxon>
        <taxon>Desulfobulbales</taxon>
        <taxon>Desulfocapsaceae</taxon>
        <taxon>Desulfopila</taxon>
    </lineage>
</organism>
<dbReference type="OrthoDB" id="120886at2"/>